<proteinExistence type="predicted"/>
<evidence type="ECO:0000313" key="2">
    <source>
        <dbReference type="Proteomes" id="UP000192927"/>
    </source>
</evidence>
<sequence length="250" mass="25088">MSLQQVKLSFQWPGRYHFQHTRLSLGLSSLIIGTETEKITLRTATKTDDKPAATIPIISGMGASLSYFTVGSETFAVGASGVIVDGKTLTPGSPAVTVSGLHVSLATSAFVVGTRTEVFTAAATGATSGLGATLSYVTVSGETFTLNASDVFVDGKTLTPGSPGITISGVRVSLGTSAFIVGTKTEILTAAAPGATAGIGGLIMSGLEGIGGGAVAISTGEPPAALVGAAVKRYTVSGLWLLCVIVFIAF</sequence>
<keyword evidence="2" id="KW-1185">Reference proteome</keyword>
<accession>A0A1W5CVN1</accession>
<dbReference type="Proteomes" id="UP000192927">
    <property type="component" value="Unassembled WGS sequence"/>
</dbReference>
<dbReference type="AlphaFoldDB" id="A0A1W5CVN1"/>
<organism evidence="1 2">
    <name type="scientific">Lasallia pustulata</name>
    <dbReference type="NCBI Taxonomy" id="136370"/>
    <lineage>
        <taxon>Eukaryota</taxon>
        <taxon>Fungi</taxon>
        <taxon>Dikarya</taxon>
        <taxon>Ascomycota</taxon>
        <taxon>Pezizomycotina</taxon>
        <taxon>Lecanoromycetes</taxon>
        <taxon>OSLEUM clade</taxon>
        <taxon>Umbilicariomycetidae</taxon>
        <taxon>Umbilicariales</taxon>
        <taxon>Umbilicariaceae</taxon>
        <taxon>Lasallia</taxon>
    </lineage>
</organism>
<reference evidence="2" key="1">
    <citation type="submission" date="2017-03" db="EMBL/GenBank/DDBJ databases">
        <authorList>
            <person name="Sharma R."/>
            <person name="Thines M."/>
        </authorList>
    </citation>
    <scope>NUCLEOTIDE SEQUENCE [LARGE SCALE GENOMIC DNA]</scope>
</reference>
<dbReference type="EMBL" id="FWEW01000407">
    <property type="protein sequence ID" value="SLM34775.1"/>
    <property type="molecule type" value="Genomic_DNA"/>
</dbReference>
<evidence type="ECO:0000313" key="1">
    <source>
        <dbReference type="EMBL" id="SLM34775.1"/>
    </source>
</evidence>
<protein>
    <submittedName>
        <fullName evidence="1">Uncharacterized protein</fullName>
    </submittedName>
</protein>
<name>A0A1W5CVN1_9LECA</name>